<keyword evidence="2" id="KW-1185">Reference proteome</keyword>
<reference evidence="1" key="1">
    <citation type="journal article" date="2021" name="New Phytol.">
        <title>Evolutionary innovations through gain and loss of genes in the ectomycorrhizal Boletales.</title>
        <authorList>
            <person name="Wu G."/>
            <person name="Miyauchi S."/>
            <person name="Morin E."/>
            <person name="Kuo A."/>
            <person name="Drula E."/>
            <person name="Varga T."/>
            <person name="Kohler A."/>
            <person name="Feng B."/>
            <person name="Cao Y."/>
            <person name="Lipzen A."/>
            <person name="Daum C."/>
            <person name="Hundley H."/>
            <person name="Pangilinan J."/>
            <person name="Johnson J."/>
            <person name="Barry K."/>
            <person name="LaButti K."/>
            <person name="Ng V."/>
            <person name="Ahrendt S."/>
            <person name="Min B."/>
            <person name="Choi I.G."/>
            <person name="Park H."/>
            <person name="Plett J.M."/>
            <person name="Magnuson J."/>
            <person name="Spatafora J.W."/>
            <person name="Nagy L.G."/>
            <person name="Henrissat B."/>
            <person name="Grigoriev I.V."/>
            <person name="Yang Z.L."/>
            <person name="Xu J."/>
            <person name="Martin F.M."/>
        </authorList>
    </citation>
    <scope>NUCLEOTIDE SEQUENCE</scope>
    <source>
        <strain evidence="1">KUC20120723A-06</strain>
    </source>
</reference>
<evidence type="ECO:0000313" key="1">
    <source>
        <dbReference type="EMBL" id="KAH7921370.1"/>
    </source>
</evidence>
<protein>
    <submittedName>
        <fullName evidence="1">P-loop containing nucleoside triphosphate hydrolase protein</fullName>
    </submittedName>
</protein>
<dbReference type="Proteomes" id="UP000790709">
    <property type="component" value="Unassembled WGS sequence"/>
</dbReference>
<evidence type="ECO:0000313" key="2">
    <source>
        <dbReference type="Proteomes" id="UP000790709"/>
    </source>
</evidence>
<keyword evidence="1" id="KW-0378">Hydrolase</keyword>
<name>A0ACB8B6N9_9AGAM</name>
<proteinExistence type="predicted"/>
<dbReference type="EMBL" id="MU266529">
    <property type="protein sequence ID" value="KAH7921370.1"/>
    <property type="molecule type" value="Genomic_DNA"/>
</dbReference>
<organism evidence="1 2">
    <name type="scientific">Leucogyrophana mollusca</name>
    <dbReference type="NCBI Taxonomy" id="85980"/>
    <lineage>
        <taxon>Eukaryota</taxon>
        <taxon>Fungi</taxon>
        <taxon>Dikarya</taxon>
        <taxon>Basidiomycota</taxon>
        <taxon>Agaricomycotina</taxon>
        <taxon>Agaricomycetes</taxon>
        <taxon>Agaricomycetidae</taxon>
        <taxon>Boletales</taxon>
        <taxon>Boletales incertae sedis</taxon>
        <taxon>Leucogyrophana</taxon>
    </lineage>
</organism>
<gene>
    <name evidence="1" type="ORF">BV22DRAFT_1019492</name>
</gene>
<accession>A0ACB8B6N9</accession>
<sequence length="710" mass="78956">MGNLLDVPIHRLMDELSVTAALRFNRSSNAGTAKRSSLGPEDTLWVDRYRPLRFTELLGNERVARETMAWVKQWDWCVFGKKKSKKRQREDDENFNPDDEYHRPKEKLLLISGPPGLGKTTLAHVIAAQAGYEVMEINASDARSAQVVDDRIRPALESGSAVGSTKPVLLIIDEIDGATGGDNSSSFIQKLVSLTFDRPRNKRKARDQREKRPLLRPIICICNDQNAHALSKLRPHARQIRYTRPADIHIVKRLREICETEGLRADTRALSTLVGVAKGDLRGCLNTLQFIKSRNEEVTEPLIRRATVGMKEADTSMTSVINEIFAPLSRKRIKELGMGEDEEARYVNRLSRAVEGLNNPSSIANGCFAHYANCRHHDANMSNHEKATEWLVAYDTFSSVMYADGDFGLHSYLSYFLVPFHALFRERGAQRIERDSTDWDNLQLTRANDEIYKSLSNGVRTSSGRNAGNYRHLITGQVLQLEFAPYINRIISPPLRPVNSQVIKPGEKALLERLVEIMVALELRFVQEKAEDGQLVYRLDPPIDVFVTYDGKRAADIAVSRYAVRHLVAAEIDAALIARQADAVEKGKGGGAKSGFFSRASGKKAEVPEAEPGDARDGGEGDSDRLRRADPSEAEPPNKRARSQPQEKIDIADKPPVDFFGRLIAVPVSKGGGKSAKGGGGGTKEYGVKYQYLEGNSAAVRKPIKVSSFL</sequence>
<comment type="caution">
    <text evidence="1">The sequence shown here is derived from an EMBL/GenBank/DDBJ whole genome shotgun (WGS) entry which is preliminary data.</text>
</comment>